<gene>
    <name evidence="1" type="ORF">APZ42_031252</name>
</gene>
<dbReference type="EMBL" id="LRGB01002906">
    <property type="protein sequence ID" value="KZS05537.1"/>
    <property type="molecule type" value="Genomic_DNA"/>
</dbReference>
<comment type="caution">
    <text evidence="1">The sequence shown here is derived from an EMBL/GenBank/DDBJ whole genome shotgun (WGS) entry which is preliminary data.</text>
</comment>
<reference evidence="1 2" key="1">
    <citation type="submission" date="2016-03" db="EMBL/GenBank/DDBJ databases">
        <title>EvidentialGene: Evidence-directed Construction of Genes on Genomes.</title>
        <authorList>
            <person name="Gilbert D.G."/>
            <person name="Choi J.-H."/>
            <person name="Mockaitis K."/>
            <person name="Colbourne J."/>
            <person name="Pfrender M."/>
        </authorList>
    </citation>
    <scope>NUCLEOTIDE SEQUENCE [LARGE SCALE GENOMIC DNA]</scope>
    <source>
        <strain evidence="1 2">Xinb3</strain>
        <tissue evidence="1">Complete organism</tissue>
    </source>
</reference>
<dbReference type="PANTHER" id="PTHR46704:SF1">
    <property type="entry name" value="TELOMERE LENGTH REGULATION PROTEIN TEL2 HOMOLOG"/>
    <property type="match status" value="1"/>
</dbReference>
<dbReference type="Proteomes" id="UP000076858">
    <property type="component" value="Unassembled WGS sequence"/>
</dbReference>
<proteinExistence type="predicted"/>
<dbReference type="PANTHER" id="PTHR46704">
    <property type="entry name" value="CXC DOMAIN-CONTAINING PROTEIN-RELATED"/>
    <property type="match status" value="1"/>
</dbReference>
<sequence length="654" mass="74904">MTSIKFSLLKRIITEDVNSNLDMLWLASWFLNPQRPGWQGSMHAALEKCSHPGKAEVVFLLMIDLSASDDTCIYSTLHFIATQAKLYNYTPILTFDQPLWWKAMLILENAELSSPIKGIILRLRGFHTLMSFLGCIGHIMEGSGLKELLCLIYADNTVPHMLTGKAYSRADFLTAERTGNWKLHLKSLMKMIPYFALAGHNNYLKSTYLYLQNMIKLEDGKPDVYEKFLSGYHVISRSDTFWGGLSCDLVIEQDLMRAMKSSGGITRRKGITEVQRLTWVLSRPICSTINLLKMNLIDVQLQTSEQHQEMTKCRQERDNADMEILLQYMRINNPFSQEQDKLINIVSGVASPEFVNVDEAENVGNEIIKKMIGLPISQFIPRKKDQCILMTTTKNPGTNKKNITIDPNLLFQRLALVLTSKKEDSTLPEYFKYELTTFPLSLFDSNCHLRNANKYELAKEIATQSNYDPEQEQIFVDQTRKEHIQYVIDGGWLLHRLPWSKCEKYSNILLSYCDYVIKNYGTGAKVVFDGYSSGPSTKDMTHMKRTRSVGQEILFTNDMKLNNTKEEFLSNPKNKQRFLFELGKHMNARGIVAIHEEADADLTIVNTALECSLTSTTILIGEDTDLLVLLIHYCDVSHKEMYMKSESKNKKENN</sequence>
<evidence type="ECO:0000313" key="1">
    <source>
        <dbReference type="EMBL" id="KZS05537.1"/>
    </source>
</evidence>
<accession>A0A164N0H1</accession>
<protein>
    <submittedName>
        <fullName evidence="1">Uncharacterized protein</fullName>
    </submittedName>
</protein>
<evidence type="ECO:0000313" key="2">
    <source>
        <dbReference type="Proteomes" id="UP000076858"/>
    </source>
</evidence>
<organism evidence="1 2">
    <name type="scientific">Daphnia magna</name>
    <dbReference type="NCBI Taxonomy" id="35525"/>
    <lineage>
        <taxon>Eukaryota</taxon>
        <taxon>Metazoa</taxon>
        <taxon>Ecdysozoa</taxon>
        <taxon>Arthropoda</taxon>
        <taxon>Crustacea</taxon>
        <taxon>Branchiopoda</taxon>
        <taxon>Diplostraca</taxon>
        <taxon>Cladocera</taxon>
        <taxon>Anomopoda</taxon>
        <taxon>Daphniidae</taxon>
        <taxon>Daphnia</taxon>
    </lineage>
</organism>
<keyword evidence="2" id="KW-1185">Reference proteome</keyword>
<dbReference type="AlphaFoldDB" id="A0A164N0H1"/>
<name>A0A164N0H1_9CRUS</name>
<dbReference type="STRING" id="35525.A0A164N0H1"/>